<feature type="region of interest" description="Disordered" evidence="4">
    <location>
        <begin position="1"/>
        <end position="144"/>
    </location>
</feature>
<dbReference type="GO" id="GO:0030691">
    <property type="term" value="C:Noc2p-Noc3p complex"/>
    <property type="evidence" value="ECO:0007669"/>
    <property type="project" value="TreeGrafter"/>
</dbReference>
<gene>
    <name evidence="5" type="primary">NOC2</name>
    <name evidence="5" type="ORF">LOC62_02G002223</name>
</gene>
<dbReference type="GO" id="GO:0005730">
    <property type="term" value="C:nucleolus"/>
    <property type="evidence" value="ECO:0007669"/>
    <property type="project" value="TreeGrafter"/>
</dbReference>
<dbReference type="GO" id="GO:0005654">
    <property type="term" value="C:nucleoplasm"/>
    <property type="evidence" value="ECO:0007669"/>
    <property type="project" value="TreeGrafter"/>
</dbReference>
<dbReference type="EMBL" id="CP086715">
    <property type="protein sequence ID" value="WOO78684.1"/>
    <property type="molecule type" value="Genomic_DNA"/>
</dbReference>
<dbReference type="Pfam" id="PF03715">
    <property type="entry name" value="Noc2"/>
    <property type="match status" value="1"/>
</dbReference>
<proteinExistence type="inferred from homology"/>
<evidence type="ECO:0000256" key="3">
    <source>
        <dbReference type="ARBA" id="ARBA00023242"/>
    </source>
</evidence>
<dbReference type="InterPro" id="IPR005343">
    <property type="entry name" value="Noc2"/>
</dbReference>
<accession>A0AAF0Y5X6</accession>
<dbReference type="Proteomes" id="UP000827549">
    <property type="component" value="Chromosome 2"/>
</dbReference>
<dbReference type="PANTHER" id="PTHR12687">
    <property type="entry name" value="NUCLEOLAR COMPLEX 2 AND RAD4-RELATED"/>
    <property type="match status" value="1"/>
</dbReference>
<keyword evidence="3" id="KW-0539">Nucleus</keyword>
<protein>
    <submittedName>
        <fullName evidence="5">Nucleolar complex protein 2</fullName>
    </submittedName>
</protein>
<evidence type="ECO:0000256" key="4">
    <source>
        <dbReference type="SAM" id="MobiDB-lite"/>
    </source>
</evidence>
<feature type="region of interest" description="Disordered" evidence="4">
    <location>
        <begin position="161"/>
        <end position="205"/>
    </location>
</feature>
<comment type="subcellular location">
    <subcellularLocation>
        <location evidence="1">Nucleus</location>
    </subcellularLocation>
</comment>
<evidence type="ECO:0000313" key="6">
    <source>
        <dbReference type="Proteomes" id="UP000827549"/>
    </source>
</evidence>
<comment type="similarity">
    <text evidence="2">Belongs to the NOC2 family.</text>
</comment>
<feature type="compositionally biased region" description="Acidic residues" evidence="4">
    <location>
        <begin position="96"/>
        <end position="133"/>
    </location>
</feature>
<dbReference type="GO" id="GO:0042273">
    <property type="term" value="P:ribosomal large subunit biogenesis"/>
    <property type="evidence" value="ECO:0007669"/>
    <property type="project" value="TreeGrafter"/>
</dbReference>
<dbReference type="RefSeq" id="XP_062624716.1">
    <property type="nucleotide sequence ID" value="XM_062768732.1"/>
</dbReference>
<feature type="compositionally biased region" description="Acidic residues" evidence="4">
    <location>
        <begin position="56"/>
        <end position="66"/>
    </location>
</feature>
<feature type="compositionally biased region" description="Acidic residues" evidence="4">
    <location>
        <begin position="174"/>
        <end position="201"/>
    </location>
</feature>
<feature type="compositionally biased region" description="Basic and acidic residues" evidence="4">
    <location>
        <begin position="726"/>
        <end position="738"/>
    </location>
</feature>
<evidence type="ECO:0000256" key="2">
    <source>
        <dbReference type="ARBA" id="ARBA00005907"/>
    </source>
</evidence>
<organism evidence="5 6">
    <name type="scientific">Vanrija pseudolonga</name>
    <dbReference type="NCBI Taxonomy" id="143232"/>
    <lineage>
        <taxon>Eukaryota</taxon>
        <taxon>Fungi</taxon>
        <taxon>Dikarya</taxon>
        <taxon>Basidiomycota</taxon>
        <taxon>Agaricomycotina</taxon>
        <taxon>Tremellomycetes</taxon>
        <taxon>Trichosporonales</taxon>
        <taxon>Trichosporonaceae</taxon>
        <taxon>Vanrija</taxon>
    </lineage>
</organism>
<evidence type="ECO:0000313" key="5">
    <source>
        <dbReference type="EMBL" id="WOO78684.1"/>
    </source>
</evidence>
<dbReference type="PANTHER" id="PTHR12687:SF4">
    <property type="entry name" value="NUCLEOLAR COMPLEX PROTEIN 2 HOMOLOG"/>
    <property type="match status" value="1"/>
</dbReference>
<dbReference type="GeneID" id="87805471"/>
<reference evidence="5" key="1">
    <citation type="submission" date="2023-10" db="EMBL/GenBank/DDBJ databases">
        <authorList>
            <person name="Noh H."/>
        </authorList>
    </citation>
    <scope>NUCLEOTIDE SEQUENCE</scope>
    <source>
        <strain evidence="5">DUCC4014</strain>
    </source>
</reference>
<name>A0AAF0Y5X6_9TREE</name>
<dbReference type="GO" id="GO:0030690">
    <property type="term" value="C:Noc1p-Noc2p complex"/>
    <property type="evidence" value="ECO:0007669"/>
    <property type="project" value="TreeGrafter"/>
</dbReference>
<sequence length="744" mass="83522">MGRPSKQFKKFASSGKLTETIKKRRTQKESKRKFESQVAQRLHQRGAPRPEHALSDDEDDEDADDDINPRKVQGGKVAGVAKTVDELFGAGGLDVPIDDPSDLEDLSDDEDEEDDDEDEEGEGEDEEDEEMDEAAMAKAMAELEKKDPEFFKHLKAEDPSLLSFGKGKGRADAMEEDDEDEDDDEDDEDIEMDEDEDDDDTPAPKIIVTMKMLRLWRESMLKRFSLRSLRKMTQAFRAAAHMNEAEEEQGDGSESRYTIPSAAVFNKLVLTALKFTPVVLSHHMPFKVLPNGRIKLLQDKKKATAANLDRLVLSHFSTLLHLIKSLPSTPSALAGASGDEAEAGGLLAMAVAESAKLLPWVLNARKHLRAYLKVLLDLWSSAGDSVRVAAFLAIRKMFVAGDEAVKDLALRNIYKSLVLPMRHTSVHTLPSLNLMKNTAAELYNIEPQLAYQHAFTFIRMLAVHLRTVVRSSTSGKGGEDGAAFRAVYNWAFVHSIDFWSQVLASAASVETQRARGGLESPLKPLIYPLTQIALGLVRLLPSSRYFPLRFHVIASLIRLVSLTETYIPLAPFLLEILDSAEFRRSNPKKATLKPLDLAYIIRAPAAYPKTRVYQETLGEELVYLLGDYHAQLAKNIAFPEITLPVVTSIRRHIKRGTAGSPKVSTQLKVLVDKLDANRTWVEGQRRNVSFAPRDRGEVSRFLENTKIEATPLGGWMRIQRKQRDQRRREVEKALREEREESDDE</sequence>
<keyword evidence="6" id="KW-1185">Reference proteome</keyword>
<evidence type="ECO:0000256" key="1">
    <source>
        <dbReference type="ARBA" id="ARBA00004123"/>
    </source>
</evidence>
<feature type="region of interest" description="Disordered" evidence="4">
    <location>
        <begin position="720"/>
        <end position="744"/>
    </location>
</feature>
<dbReference type="AlphaFoldDB" id="A0AAF0Y5X6"/>